<protein>
    <submittedName>
        <fullName evidence="1">Uncharacterized protein</fullName>
    </submittedName>
</protein>
<dbReference type="EMBL" id="UGPB01000001">
    <property type="protein sequence ID" value="STY29164.1"/>
    <property type="molecule type" value="Genomic_DNA"/>
</dbReference>
<name>A0A378LQW8_9GAMM</name>
<reference evidence="1 2" key="1">
    <citation type="submission" date="2018-06" db="EMBL/GenBank/DDBJ databases">
        <authorList>
            <consortium name="Pathogen Informatics"/>
            <person name="Doyle S."/>
        </authorList>
    </citation>
    <scope>NUCLEOTIDE SEQUENCE [LARGE SCALE GENOMIC DNA]</scope>
    <source>
        <strain evidence="1 2">NCTC11532</strain>
    </source>
</reference>
<accession>A0A378LQW8</accession>
<evidence type="ECO:0000313" key="1">
    <source>
        <dbReference type="EMBL" id="STY29164.1"/>
    </source>
</evidence>
<proteinExistence type="predicted"/>
<dbReference type="RefSeq" id="WP_031566004.1">
    <property type="nucleotide sequence ID" value="NZ_CAAAIS010000010.1"/>
</dbReference>
<keyword evidence="2" id="KW-1185">Reference proteome</keyword>
<evidence type="ECO:0000313" key="2">
    <source>
        <dbReference type="Proteomes" id="UP000255297"/>
    </source>
</evidence>
<organism evidence="1 2">
    <name type="scientific">Legionella wadsworthii</name>
    <dbReference type="NCBI Taxonomy" id="28088"/>
    <lineage>
        <taxon>Bacteria</taxon>
        <taxon>Pseudomonadati</taxon>
        <taxon>Pseudomonadota</taxon>
        <taxon>Gammaproteobacteria</taxon>
        <taxon>Legionellales</taxon>
        <taxon>Legionellaceae</taxon>
        <taxon>Legionella</taxon>
    </lineage>
</organism>
<dbReference type="AlphaFoldDB" id="A0A378LQW8"/>
<dbReference type="Proteomes" id="UP000255297">
    <property type="component" value="Unassembled WGS sequence"/>
</dbReference>
<sequence>MAFKRHLPKMDGVLHSIGCIAGSEFTQFFSFALIFDLSWIHIVLHPKVFYFFPEEERGQLCTNKKAQALLILQPSKKL</sequence>
<gene>
    <name evidence="1" type="ORF">NCTC11532_01347</name>
</gene>